<keyword evidence="2" id="KW-1003">Cell membrane</keyword>
<reference evidence="9 10" key="1">
    <citation type="submission" date="2013-10" db="EMBL/GenBank/DDBJ databases">
        <title>Salinisphaera halophila YIM 95161 Genome Sequencing.</title>
        <authorList>
            <person name="Lai Q."/>
            <person name="Li C."/>
            <person name="Shao Z."/>
        </authorList>
    </citation>
    <scope>NUCLEOTIDE SEQUENCE [LARGE SCALE GENOMIC DNA]</scope>
    <source>
        <strain evidence="9 10">YIM 95161</strain>
    </source>
</reference>
<feature type="domain" description="TRAP C4-dicarboxylate transport system permease DctM subunit" evidence="8">
    <location>
        <begin position="11"/>
        <end position="425"/>
    </location>
</feature>
<gene>
    <name evidence="9" type="ORF">SAHL_11225</name>
</gene>
<evidence type="ECO:0000313" key="10">
    <source>
        <dbReference type="Proteomes" id="UP000285123"/>
    </source>
</evidence>
<evidence type="ECO:0000256" key="5">
    <source>
        <dbReference type="ARBA" id="ARBA00022989"/>
    </source>
</evidence>
<evidence type="ECO:0000256" key="7">
    <source>
        <dbReference type="RuleBase" id="RU369079"/>
    </source>
</evidence>
<accession>A0A423PPL7</accession>
<evidence type="ECO:0000256" key="2">
    <source>
        <dbReference type="ARBA" id="ARBA00022475"/>
    </source>
</evidence>
<feature type="transmembrane region" description="Helical" evidence="7">
    <location>
        <begin position="6"/>
        <end position="39"/>
    </location>
</feature>
<dbReference type="PANTHER" id="PTHR33362">
    <property type="entry name" value="SIALIC ACID TRAP TRANSPORTER PERMEASE PROTEIN SIAT-RELATED"/>
    <property type="match status" value="1"/>
</dbReference>
<keyword evidence="5 7" id="KW-1133">Transmembrane helix</keyword>
<feature type="transmembrane region" description="Helical" evidence="7">
    <location>
        <begin position="407"/>
        <end position="430"/>
    </location>
</feature>
<organism evidence="9 10">
    <name type="scientific">Salinisphaera orenii YIM 95161</name>
    <dbReference type="NCBI Taxonomy" id="1051139"/>
    <lineage>
        <taxon>Bacteria</taxon>
        <taxon>Pseudomonadati</taxon>
        <taxon>Pseudomonadota</taxon>
        <taxon>Gammaproteobacteria</taxon>
        <taxon>Salinisphaerales</taxon>
        <taxon>Salinisphaeraceae</taxon>
        <taxon>Salinisphaera</taxon>
    </lineage>
</organism>
<comment type="similarity">
    <text evidence="7">Belongs to the TRAP transporter large permease family.</text>
</comment>
<feature type="transmembrane region" description="Helical" evidence="7">
    <location>
        <begin position="279"/>
        <end position="300"/>
    </location>
</feature>
<dbReference type="NCBIfam" id="TIGR00786">
    <property type="entry name" value="dctM"/>
    <property type="match status" value="1"/>
</dbReference>
<dbReference type="InterPro" id="IPR004681">
    <property type="entry name" value="TRAP_DctM"/>
</dbReference>
<keyword evidence="4 7" id="KW-0812">Transmembrane</keyword>
<feature type="transmembrane region" description="Helical" evidence="7">
    <location>
        <begin position="174"/>
        <end position="201"/>
    </location>
</feature>
<dbReference type="PIRSF" id="PIRSF006066">
    <property type="entry name" value="HI0050"/>
    <property type="match status" value="1"/>
</dbReference>
<dbReference type="GO" id="GO:0022857">
    <property type="term" value="F:transmembrane transporter activity"/>
    <property type="evidence" value="ECO:0007669"/>
    <property type="project" value="UniProtKB-UniRule"/>
</dbReference>
<dbReference type="Proteomes" id="UP000285123">
    <property type="component" value="Unassembled WGS sequence"/>
</dbReference>
<evidence type="ECO:0000259" key="8">
    <source>
        <dbReference type="Pfam" id="PF06808"/>
    </source>
</evidence>
<dbReference type="PANTHER" id="PTHR33362:SF5">
    <property type="entry name" value="C4-DICARBOXYLATE TRAP TRANSPORTER LARGE PERMEASE PROTEIN DCTM"/>
    <property type="match status" value="1"/>
</dbReference>
<feature type="transmembrane region" description="Helical" evidence="7">
    <location>
        <begin position="249"/>
        <end position="267"/>
    </location>
</feature>
<comment type="subunit">
    <text evidence="7">The complex comprises the extracytoplasmic solute receptor protein and the two transmembrane proteins.</text>
</comment>
<dbReference type="GO" id="GO:0005886">
    <property type="term" value="C:plasma membrane"/>
    <property type="evidence" value="ECO:0007669"/>
    <property type="project" value="UniProtKB-SubCell"/>
</dbReference>
<dbReference type="RefSeq" id="WP_123591499.1">
    <property type="nucleotide sequence ID" value="NZ_AYKF01000091.1"/>
</dbReference>
<feature type="transmembrane region" description="Helical" evidence="7">
    <location>
        <begin position="141"/>
        <end position="168"/>
    </location>
</feature>
<dbReference type="Pfam" id="PF06808">
    <property type="entry name" value="DctM"/>
    <property type="match status" value="1"/>
</dbReference>
<evidence type="ECO:0000256" key="3">
    <source>
        <dbReference type="ARBA" id="ARBA00022519"/>
    </source>
</evidence>
<comment type="subcellular location">
    <subcellularLocation>
        <location evidence="1 7">Cell inner membrane</location>
        <topology evidence="1 7">Multi-pass membrane protein</topology>
    </subcellularLocation>
</comment>
<comment type="caution">
    <text evidence="7">Lacks conserved residue(s) required for the propagation of feature annotation.</text>
</comment>
<keyword evidence="7" id="KW-0813">Transport</keyword>
<evidence type="ECO:0000313" key="9">
    <source>
        <dbReference type="EMBL" id="ROO27527.1"/>
    </source>
</evidence>
<dbReference type="OrthoDB" id="9796052at2"/>
<sequence length="435" mass="45689">MSPVTIGLYCVGLLLVLIAIRVPIGVALGATAAVGIYWLRGLTAMLSSLGAATFDFVAHWSLTAIPMFILMGAVAFHSGLTAHLFRAARAWLSFLPGGLAIATNLASAGFAAASGSSVAMAGAMSRLAVPEMLRAGYDKGLATGVVAASGTLGALIPPSIPFILYAVFMEASVGALLLAGLLPGLLTMVAYTGLIMVRATINPELAPRSKDVFTRGEKWRLLVRAWPLPLIVSGIVGGLYSGTVTATEAGAFGAVVAIVASVLDRSFSWGMLRISVVETVRTTAAIFLIAVGAVLFSRFLTLSQIPMQVGLLVNEYSVNLLVFFLLTSAFYLVLGMFLDPIGLMLVTLPILAPIMTSLGVDEIWFGVIVVKFIEIGLLTPPIGLNLFVTSAAVGDAVPFDRVVRGTLWFLCAEAVVMVLLFSFPSISLYIPSLMQ</sequence>
<evidence type="ECO:0000256" key="1">
    <source>
        <dbReference type="ARBA" id="ARBA00004429"/>
    </source>
</evidence>
<dbReference type="EMBL" id="AYKF01000091">
    <property type="protein sequence ID" value="ROO27527.1"/>
    <property type="molecule type" value="Genomic_DNA"/>
</dbReference>
<dbReference type="AlphaFoldDB" id="A0A423PPL7"/>
<keyword evidence="3 7" id="KW-0997">Cell inner membrane</keyword>
<feature type="transmembrane region" description="Helical" evidence="7">
    <location>
        <begin position="363"/>
        <end position="387"/>
    </location>
</feature>
<feature type="transmembrane region" description="Helical" evidence="7">
    <location>
        <begin position="60"/>
        <end position="85"/>
    </location>
</feature>
<evidence type="ECO:0000256" key="6">
    <source>
        <dbReference type="ARBA" id="ARBA00023136"/>
    </source>
</evidence>
<feature type="transmembrane region" description="Helical" evidence="7">
    <location>
        <begin position="320"/>
        <end position="351"/>
    </location>
</feature>
<keyword evidence="6 7" id="KW-0472">Membrane</keyword>
<evidence type="ECO:0000256" key="4">
    <source>
        <dbReference type="ARBA" id="ARBA00022692"/>
    </source>
</evidence>
<name>A0A423PPL7_9GAMM</name>
<proteinExistence type="inferred from homology"/>
<dbReference type="InterPro" id="IPR010656">
    <property type="entry name" value="DctM"/>
</dbReference>
<comment type="caution">
    <text evidence="9">The sequence shown here is derived from an EMBL/GenBank/DDBJ whole genome shotgun (WGS) entry which is preliminary data.</text>
</comment>
<comment type="function">
    <text evidence="7">Part of the tripartite ATP-independent periplasmic (TRAP) transport system.</text>
</comment>
<protein>
    <recommendedName>
        <fullName evidence="7">TRAP transporter large permease protein</fullName>
    </recommendedName>
</protein>